<dbReference type="Gene3D" id="3.40.50.150">
    <property type="entry name" value="Vaccinia Virus protein VP39"/>
    <property type="match status" value="1"/>
</dbReference>
<evidence type="ECO:0000259" key="5">
    <source>
        <dbReference type="Pfam" id="PF05175"/>
    </source>
</evidence>
<keyword evidence="2 8" id="KW-0489">Methyltransferase</keyword>
<reference evidence="8 9" key="1">
    <citation type="journal article" date="2014" name="BMC Vet. Res.">
        <title>First report of Corynebacterium pseudotuberculosis from caseous lymphadenitis lesions in Black Alentejano pig (Sus scrofa domesticus).</title>
        <authorList>
            <person name="Oliveira M."/>
            <person name="Barroco C."/>
            <person name="Mottola C."/>
            <person name="Santos R."/>
            <person name="Lemsaddek A."/>
            <person name="Tavares L."/>
            <person name="Semedo-Lemsaddek T."/>
        </authorList>
    </citation>
    <scope>NUCLEOTIDE SEQUENCE [LARGE SCALE GENOMIC DNA]</scope>
    <source>
        <strain evidence="8 9">PO100/5</strain>
    </source>
</reference>
<name>A0A7Y4P958_9CORY</name>
<dbReference type="PROSITE" id="PS00092">
    <property type="entry name" value="N6_MTASE"/>
    <property type="match status" value="1"/>
</dbReference>
<evidence type="ECO:0000256" key="2">
    <source>
        <dbReference type="ARBA" id="ARBA00022603"/>
    </source>
</evidence>
<dbReference type="GO" id="GO:0032259">
    <property type="term" value="P:methylation"/>
    <property type="evidence" value="ECO:0007669"/>
    <property type="project" value="UniProtKB-KW"/>
</dbReference>
<protein>
    <submittedName>
        <fullName evidence="8">Methyltransferase</fullName>
    </submittedName>
</protein>
<dbReference type="GO" id="GO:0008276">
    <property type="term" value="F:protein methyltransferase activity"/>
    <property type="evidence" value="ECO:0007669"/>
    <property type="project" value="TreeGrafter"/>
</dbReference>
<dbReference type="Pfam" id="PF05175">
    <property type="entry name" value="MTS"/>
    <property type="match status" value="1"/>
</dbReference>
<dbReference type="EMBL" id="CP021417">
    <property type="protein sequence ID" value="ARU46295.1"/>
    <property type="molecule type" value="Genomic_DNA"/>
</dbReference>
<dbReference type="Proteomes" id="UP000195652">
    <property type="component" value="Chromosome"/>
</dbReference>
<evidence type="ECO:0000256" key="3">
    <source>
        <dbReference type="ARBA" id="ARBA00022679"/>
    </source>
</evidence>
<feature type="domain" description="DUF7059" evidence="6">
    <location>
        <begin position="18"/>
        <end position="101"/>
    </location>
</feature>
<reference evidence="8 9" key="4">
    <citation type="journal article" date="2020" name="PLoS ONE">
        <title>Taxonomic classification of strain PO100/5 shows a broader geographic distribution and genetic markers of the recently described Corynebacterium silvaticum.</title>
        <authorList>
            <person name="Viana M.V.C."/>
            <person name="Profeta R."/>
            <person name="da Silva A.L."/>
            <person name="Hurtado R."/>
            <person name="Cerqueira J.C."/>
            <person name="Ribeiro B.F.S."/>
            <person name="Almeida M.O."/>
            <person name="Morais-Rodrigues F."/>
            <person name="Soares S.C."/>
            <person name="Oliveira M."/>
            <person name="Tavares L."/>
            <person name="Figueiredo H."/>
            <person name="Wattam A.R."/>
            <person name="Barh D."/>
            <person name="Ghosh P."/>
            <person name="Silva A."/>
            <person name="Azevedo V."/>
        </authorList>
    </citation>
    <scope>NUCLEOTIDE SEQUENCE [LARGE SCALE GENOMIC DNA]</scope>
    <source>
        <strain evidence="8 9">PO100/5</strain>
    </source>
</reference>
<dbReference type="PANTHER" id="PTHR45875">
    <property type="entry name" value="METHYLTRANSFERASE N6AMT1"/>
    <property type="match status" value="1"/>
</dbReference>
<dbReference type="KEGG" id="csil:CBE74_07130"/>
<dbReference type="GO" id="GO:0035657">
    <property type="term" value="C:eRF1 methyltransferase complex"/>
    <property type="evidence" value="ECO:0007669"/>
    <property type="project" value="TreeGrafter"/>
</dbReference>
<gene>
    <name evidence="8" type="ORF">CBE74_07130</name>
</gene>
<dbReference type="InterPro" id="IPR002052">
    <property type="entry name" value="DNA_methylase_N6_adenine_CS"/>
</dbReference>
<dbReference type="InterPro" id="IPR055487">
    <property type="entry name" value="DUF7059"/>
</dbReference>
<dbReference type="SUPFAM" id="SSF53335">
    <property type="entry name" value="S-adenosyl-L-methionine-dependent methyltransferases"/>
    <property type="match status" value="1"/>
</dbReference>
<reference evidence="8 9" key="3">
    <citation type="journal article" date="2020" name="Int. J. Syst. Evol. Microbiol.">
        <title>Corynebacterium silvaticum sp. nov., a unique group of NTTB corynebacteria in wild boar and roe deer.</title>
        <authorList>
            <person name="Dangel A."/>
            <person name="Berger A."/>
            <person name="Rau J."/>
            <person name="Eisenberg T."/>
            <person name="Kampfer P."/>
            <person name="Margos G."/>
            <person name="Contzen M."/>
            <person name="Busse H.J."/>
            <person name="Konrad R."/>
            <person name="Peters M."/>
            <person name="Sting R."/>
            <person name="Sing A."/>
        </authorList>
    </citation>
    <scope>NUCLEOTIDE SEQUENCE [LARGE SCALE GENOMIC DNA]</scope>
    <source>
        <strain evidence="8 9">PO100/5</strain>
    </source>
</reference>
<dbReference type="GO" id="GO:0008170">
    <property type="term" value="F:N-methyltransferase activity"/>
    <property type="evidence" value="ECO:0007669"/>
    <property type="project" value="UniProtKB-ARBA"/>
</dbReference>
<evidence type="ECO:0000259" key="6">
    <source>
        <dbReference type="Pfam" id="PF23186"/>
    </source>
</evidence>
<accession>A0A7Y4P958</accession>
<organism evidence="8 9">
    <name type="scientific">Corynebacterium silvaticum</name>
    <dbReference type="NCBI Taxonomy" id="2320431"/>
    <lineage>
        <taxon>Bacteria</taxon>
        <taxon>Bacillati</taxon>
        <taxon>Actinomycetota</taxon>
        <taxon>Actinomycetes</taxon>
        <taxon>Mycobacteriales</taxon>
        <taxon>Corynebacteriaceae</taxon>
        <taxon>Corynebacterium</taxon>
    </lineage>
</organism>
<sequence length="508" mass="55400">MRSTLTEISPQLVQTLEEAGFTPAALQEYLGPAAFSSIARGEPASILYALRTREEEPLAILIRAFLVHAEVPRQHLDSVLGAQIVDTLLTLGMAQEKDSLVTIGIDIRSTLIDGRLVWVFSDMDASMVAHHVPGKDHVLGIGAASLSLLSTTPRTPVHTLLDLGAGSGIQALGQAPHARTIVATDVHDRALDFAEANGAANNVSLDIRSGSWFEPVAGEKFDRIVANPPFVVGPPEIGHVYRDSGLDLDGATECVVRGGVEHLKEQGCLHALGSWVYREEESVPARVASWIPELGVSAWFIQRDTVDSIDYVNTWLRDESIDPRSSEGAQRTQHWLQHFDRANVTAVGFGFIAIKRIDDHLPSEVVFENVSHPIDAYVGDEIQEHFVRMEWLRDKDAEAILDAQYYLRPGVAKEDVSTTDLETGMGFAPAALRLTRTDGFRFIHDVDHHIAAIIAGLHPAGLPLREVADLYAFSNGLEDSSLHAALIQPIVALIQHGIILPADITTGW</sequence>
<dbReference type="InterPro" id="IPR007848">
    <property type="entry name" value="Small_mtfrase_dom"/>
</dbReference>
<dbReference type="Pfam" id="PF23186">
    <property type="entry name" value="DUF7059"/>
    <property type="match status" value="1"/>
</dbReference>
<reference evidence="8 9" key="2">
    <citation type="journal article" date="2020" name="Antonie Van Leeuwenhoek">
        <title>Phylogenomic characterisation of a novel corynebacterial species pathogenic to animals.</title>
        <authorList>
            <person name="Moller J."/>
            <person name="Musella L."/>
            <person name="Melnikov V."/>
            <person name="Geissdorfer W."/>
            <person name="Burkovski A."/>
            <person name="Sangal V."/>
        </authorList>
    </citation>
    <scope>NUCLEOTIDE SEQUENCE [LARGE SCALE GENOMIC DNA]</scope>
    <source>
        <strain evidence="8 9">PO100/5</strain>
    </source>
</reference>
<keyword evidence="9" id="KW-1185">Reference proteome</keyword>
<dbReference type="OrthoDB" id="129465at2"/>
<dbReference type="Pfam" id="PF25004">
    <property type="entry name" value="DUF7782"/>
    <property type="match status" value="1"/>
</dbReference>
<evidence type="ECO:0000259" key="7">
    <source>
        <dbReference type="Pfam" id="PF25004"/>
    </source>
</evidence>
<dbReference type="GO" id="GO:0003676">
    <property type="term" value="F:nucleic acid binding"/>
    <property type="evidence" value="ECO:0007669"/>
    <property type="project" value="InterPro"/>
</dbReference>
<dbReference type="InterPro" id="IPR029063">
    <property type="entry name" value="SAM-dependent_MTases_sf"/>
</dbReference>
<dbReference type="InterPro" id="IPR052190">
    <property type="entry name" value="Euk-Arch_PrmC-MTase"/>
</dbReference>
<dbReference type="RefSeq" id="WP_087454107.1">
    <property type="nucleotide sequence ID" value="NZ_CP021417.2"/>
</dbReference>
<keyword evidence="3" id="KW-0808">Transferase</keyword>
<proteinExistence type="inferred from homology"/>
<keyword evidence="4" id="KW-0949">S-adenosyl-L-methionine</keyword>
<evidence type="ECO:0000256" key="4">
    <source>
        <dbReference type="ARBA" id="ARBA00022691"/>
    </source>
</evidence>
<dbReference type="GeneID" id="75008024"/>
<comment type="similarity">
    <text evidence="1">Belongs to the eukaryotic/archaeal PrmC-related family.</text>
</comment>
<evidence type="ECO:0000313" key="8">
    <source>
        <dbReference type="EMBL" id="ARU46295.1"/>
    </source>
</evidence>
<feature type="domain" description="Methyltransferase small" evidence="5">
    <location>
        <begin position="143"/>
        <end position="234"/>
    </location>
</feature>
<evidence type="ECO:0000256" key="1">
    <source>
        <dbReference type="ARBA" id="ARBA00006149"/>
    </source>
</evidence>
<dbReference type="AlphaFoldDB" id="A0A7Y4P958"/>
<dbReference type="PANTHER" id="PTHR45875:SF1">
    <property type="entry name" value="METHYLTRANSFERASE N6AMT1"/>
    <property type="match status" value="1"/>
</dbReference>
<evidence type="ECO:0000313" key="9">
    <source>
        <dbReference type="Proteomes" id="UP000195652"/>
    </source>
</evidence>
<dbReference type="CDD" id="cd02440">
    <property type="entry name" value="AdoMet_MTases"/>
    <property type="match status" value="1"/>
</dbReference>
<dbReference type="InterPro" id="IPR056684">
    <property type="entry name" value="DUF7782"/>
</dbReference>
<feature type="domain" description="DUF7782" evidence="7">
    <location>
        <begin position="384"/>
        <end position="501"/>
    </location>
</feature>
<dbReference type="GO" id="GO:0008757">
    <property type="term" value="F:S-adenosylmethionine-dependent methyltransferase activity"/>
    <property type="evidence" value="ECO:0007669"/>
    <property type="project" value="TreeGrafter"/>
</dbReference>